<protein>
    <submittedName>
        <fullName evidence="1">Uncharacterized protein</fullName>
    </submittedName>
</protein>
<gene>
    <name evidence="1" type="ORF">L9F63_015953</name>
</gene>
<accession>A0AAD8A4B4</accession>
<evidence type="ECO:0000313" key="2">
    <source>
        <dbReference type="Proteomes" id="UP001233999"/>
    </source>
</evidence>
<dbReference type="AlphaFoldDB" id="A0AAD8A4B4"/>
<comment type="caution">
    <text evidence="1">The sequence shown here is derived from an EMBL/GenBank/DDBJ whole genome shotgun (WGS) entry which is preliminary data.</text>
</comment>
<sequence>IVSVKRVTSYSKKNTCGEHIGSIFYAFDVPQDTPVGQKSGCRTCSRRSSVPCSVP</sequence>
<evidence type="ECO:0000313" key="1">
    <source>
        <dbReference type="EMBL" id="KAJ9592385.1"/>
    </source>
</evidence>
<reference evidence="1" key="2">
    <citation type="submission" date="2023-05" db="EMBL/GenBank/DDBJ databases">
        <authorList>
            <person name="Fouks B."/>
        </authorList>
    </citation>
    <scope>NUCLEOTIDE SEQUENCE</scope>
    <source>
        <strain evidence="1">Stay&amp;Tobe</strain>
        <tissue evidence="1">Testes</tissue>
    </source>
</reference>
<dbReference type="Proteomes" id="UP001233999">
    <property type="component" value="Unassembled WGS sequence"/>
</dbReference>
<proteinExistence type="predicted"/>
<reference evidence="1" key="1">
    <citation type="journal article" date="2023" name="IScience">
        <title>Live-bearing cockroach genome reveals convergent evolutionary mechanisms linked to viviparity in insects and beyond.</title>
        <authorList>
            <person name="Fouks B."/>
            <person name="Harrison M.C."/>
            <person name="Mikhailova A.A."/>
            <person name="Marchal E."/>
            <person name="English S."/>
            <person name="Carruthers M."/>
            <person name="Jennings E.C."/>
            <person name="Chiamaka E.L."/>
            <person name="Frigard R.A."/>
            <person name="Pippel M."/>
            <person name="Attardo G.M."/>
            <person name="Benoit J.B."/>
            <person name="Bornberg-Bauer E."/>
            <person name="Tobe S.S."/>
        </authorList>
    </citation>
    <scope>NUCLEOTIDE SEQUENCE</scope>
    <source>
        <strain evidence="1">Stay&amp;Tobe</strain>
    </source>
</reference>
<dbReference type="EMBL" id="JASPKZ010003837">
    <property type="protein sequence ID" value="KAJ9592385.1"/>
    <property type="molecule type" value="Genomic_DNA"/>
</dbReference>
<keyword evidence="2" id="KW-1185">Reference proteome</keyword>
<name>A0AAD8A4B4_DIPPU</name>
<feature type="non-terminal residue" evidence="1">
    <location>
        <position position="55"/>
    </location>
</feature>
<organism evidence="1 2">
    <name type="scientific">Diploptera punctata</name>
    <name type="common">Pacific beetle cockroach</name>
    <dbReference type="NCBI Taxonomy" id="6984"/>
    <lineage>
        <taxon>Eukaryota</taxon>
        <taxon>Metazoa</taxon>
        <taxon>Ecdysozoa</taxon>
        <taxon>Arthropoda</taxon>
        <taxon>Hexapoda</taxon>
        <taxon>Insecta</taxon>
        <taxon>Pterygota</taxon>
        <taxon>Neoptera</taxon>
        <taxon>Polyneoptera</taxon>
        <taxon>Dictyoptera</taxon>
        <taxon>Blattodea</taxon>
        <taxon>Blaberoidea</taxon>
        <taxon>Blaberidae</taxon>
        <taxon>Diplopterinae</taxon>
        <taxon>Diploptera</taxon>
    </lineage>
</organism>
<feature type="non-terminal residue" evidence="1">
    <location>
        <position position="1"/>
    </location>
</feature>